<dbReference type="eggNOG" id="KOG0504">
    <property type="taxonomic scope" value="Eukaryota"/>
</dbReference>
<evidence type="ECO:0000313" key="4">
    <source>
        <dbReference type="EMBL" id="EAY19459.1"/>
    </source>
</evidence>
<dbReference type="PROSITE" id="PS50297">
    <property type="entry name" value="ANK_REP_REGION"/>
    <property type="match status" value="2"/>
</dbReference>
<dbReference type="InterPro" id="IPR002110">
    <property type="entry name" value="Ankyrin_rpt"/>
</dbReference>
<proteinExistence type="predicted"/>
<dbReference type="PANTHER" id="PTHR24193">
    <property type="entry name" value="ANKYRIN REPEAT PROTEIN"/>
    <property type="match status" value="1"/>
</dbReference>
<dbReference type="EMBL" id="DS113207">
    <property type="protein sequence ID" value="EAY19459.1"/>
    <property type="molecule type" value="Genomic_DNA"/>
</dbReference>
<evidence type="ECO:0000256" key="3">
    <source>
        <dbReference type="PROSITE-ProRule" id="PRU00023"/>
    </source>
</evidence>
<dbReference type="AlphaFoldDB" id="A2DJ72"/>
<keyword evidence="1" id="KW-0677">Repeat</keyword>
<dbReference type="PANTHER" id="PTHR24193:SF121">
    <property type="entry name" value="ADA2A-CONTAINING COMPLEX COMPONENT 3, ISOFORM D"/>
    <property type="match status" value="1"/>
</dbReference>
<feature type="repeat" description="ANK" evidence="3">
    <location>
        <begin position="172"/>
        <end position="202"/>
    </location>
</feature>
<dbReference type="SMART" id="SM00248">
    <property type="entry name" value="ANK"/>
    <property type="match status" value="4"/>
</dbReference>
<evidence type="ECO:0000256" key="2">
    <source>
        <dbReference type="ARBA" id="ARBA00023043"/>
    </source>
</evidence>
<dbReference type="VEuPathDB" id="TrichDB:TVAGG3_0544230"/>
<dbReference type="InParanoid" id="A2DJ72"/>
<dbReference type="OrthoDB" id="600336at2759"/>
<keyword evidence="5" id="KW-1185">Reference proteome</keyword>
<feature type="repeat" description="ANK" evidence="3">
    <location>
        <begin position="113"/>
        <end position="145"/>
    </location>
</feature>
<sequence>MNAISSHNNSFLEYVNYDVNFINFDCQKFTDAQNLKALFIFFEKDKNSIIPWCAAFPQSIDLLKNENLDFGRVDRRKRNLLHFAALYDNIEICKLLLGSPEVYKININAKDSGSKTPIEYAAEKNYKVLTEFLISHGAEINEYQIPLRNNCTDTAEIFLSHGVDVNAKIYATPILIAAIRNHSKDVAKLIVEHGANVNERDIGDGTALQFAVCNNYKDLAESIILKGADLFAEDRKGRSAIYYARTQEMKDLLVKYGGEKMRAKLHEVEEKQKFSIDIGSEFDDEFDNLIYTEFDEMLI</sequence>
<dbReference type="SUPFAM" id="SSF48403">
    <property type="entry name" value="Ankyrin repeat"/>
    <property type="match status" value="1"/>
</dbReference>
<dbReference type="Proteomes" id="UP000001542">
    <property type="component" value="Unassembled WGS sequence"/>
</dbReference>
<dbReference type="KEGG" id="tva:5464987"/>
<dbReference type="InterPro" id="IPR036770">
    <property type="entry name" value="Ankyrin_rpt-contain_sf"/>
</dbReference>
<evidence type="ECO:0000313" key="5">
    <source>
        <dbReference type="Proteomes" id="UP000001542"/>
    </source>
</evidence>
<dbReference type="VEuPathDB" id="TrichDB:TVAG_135900"/>
<protein>
    <submittedName>
        <fullName evidence="4">Ankyrin repeat protein, putative</fullName>
    </submittedName>
</protein>
<dbReference type="Pfam" id="PF12796">
    <property type="entry name" value="Ank_2"/>
    <property type="match status" value="1"/>
</dbReference>
<dbReference type="STRING" id="5722.A2DJ72"/>
<gene>
    <name evidence="4" type="ORF">TVAG_135900</name>
</gene>
<reference evidence="4" key="2">
    <citation type="journal article" date="2007" name="Science">
        <title>Draft genome sequence of the sexually transmitted pathogen Trichomonas vaginalis.</title>
        <authorList>
            <person name="Carlton J.M."/>
            <person name="Hirt R.P."/>
            <person name="Silva J.C."/>
            <person name="Delcher A.L."/>
            <person name="Schatz M."/>
            <person name="Zhao Q."/>
            <person name="Wortman J.R."/>
            <person name="Bidwell S.L."/>
            <person name="Alsmark U.C.M."/>
            <person name="Besteiro S."/>
            <person name="Sicheritz-Ponten T."/>
            <person name="Noel C.J."/>
            <person name="Dacks J.B."/>
            <person name="Foster P.G."/>
            <person name="Simillion C."/>
            <person name="Van de Peer Y."/>
            <person name="Miranda-Saavedra D."/>
            <person name="Barton G.J."/>
            <person name="Westrop G.D."/>
            <person name="Mueller S."/>
            <person name="Dessi D."/>
            <person name="Fiori P.L."/>
            <person name="Ren Q."/>
            <person name="Paulsen I."/>
            <person name="Zhang H."/>
            <person name="Bastida-Corcuera F.D."/>
            <person name="Simoes-Barbosa A."/>
            <person name="Brown M.T."/>
            <person name="Hayes R.D."/>
            <person name="Mukherjee M."/>
            <person name="Okumura C.Y."/>
            <person name="Schneider R."/>
            <person name="Smith A.J."/>
            <person name="Vanacova S."/>
            <person name="Villalvazo M."/>
            <person name="Haas B.J."/>
            <person name="Pertea M."/>
            <person name="Feldblyum T.V."/>
            <person name="Utterback T.R."/>
            <person name="Shu C.L."/>
            <person name="Osoegawa K."/>
            <person name="de Jong P.J."/>
            <person name="Hrdy I."/>
            <person name="Horvathova L."/>
            <person name="Zubacova Z."/>
            <person name="Dolezal P."/>
            <person name="Malik S.B."/>
            <person name="Logsdon J.M. Jr."/>
            <person name="Henze K."/>
            <person name="Gupta A."/>
            <person name="Wang C.C."/>
            <person name="Dunne R.L."/>
            <person name="Upcroft J.A."/>
            <person name="Upcroft P."/>
            <person name="White O."/>
            <person name="Salzberg S.L."/>
            <person name="Tang P."/>
            <person name="Chiu C.-H."/>
            <person name="Lee Y.-S."/>
            <person name="Embley T.M."/>
            <person name="Coombs G.H."/>
            <person name="Mottram J.C."/>
            <person name="Tachezy J."/>
            <person name="Fraser-Liggett C.M."/>
            <person name="Johnson P.J."/>
        </authorList>
    </citation>
    <scope>NUCLEOTIDE SEQUENCE [LARGE SCALE GENOMIC DNA]</scope>
    <source>
        <strain evidence="4">G3</strain>
    </source>
</reference>
<name>A2DJ72_TRIV3</name>
<organism evidence="4 5">
    <name type="scientific">Trichomonas vaginalis (strain ATCC PRA-98 / G3)</name>
    <dbReference type="NCBI Taxonomy" id="412133"/>
    <lineage>
        <taxon>Eukaryota</taxon>
        <taxon>Metamonada</taxon>
        <taxon>Parabasalia</taxon>
        <taxon>Trichomonadida</taxon>
        <taxon>Trichomonadidae</taxon>
        <taxon>Trichomonas</taxon>
    </lineage>
</organism>
<keyword evidence="2 3" id="KW-0040">ANK repeat</keyword>
<evidence type="ECO:0000256" key="1">
    <source>
        <dbReference type="ARBA" id="ARBA00022737"/>
    </source>
</evidence>
<reference evidence="4" key="1">
    <citation type="submission" date="2006-10" db="EMBL/GenBank/DDBJ databases">
        <authorList>
            <person name="Amadeo P."/>
            <person name="Zhao Q."/>
            <person name="Wortman J."/>
            <person name="Fraser-Liggett C."/>
            <person name="Carlton J."/>
        </authorList>
    </citation>
    <scope>NUCLEOTIDE SEQUENCE</scope>
    <source>
        <strain evidence="4">G3</strain>
    </source>
</reference>
<dbReference type="PROSITE" id="PS50088">
    <property type="entry name" value="ANK_REPEAT"/>
    <property type="match status" value="2"/>
</dbReference>
<dbReference type="InterPro" id="IPR050663">
    <property type="entry name" value="Ankyrin-SOCS_Box"/>
</dbReference>
<dbReference type="SMR" id="A2DJ72"/>
<dbReference type="Gene3D" id="1.25.40.20">
    <property type="entry name" value="Ankyrin repeat-containing domain"/>
    <property type="match status" value="2"/>
</dbReference>
<dbReference type="Pfam" id="PF13637">
    <property type="entry name" value="Ank_4"/>
    <property type="match status" value="1"/>
</dbReference>
<accession>A2DJ72</accession>
<dbReference type="RefSeq" id="XP_001580445.1">
    <property type="nucleotide sequence ID" value="XM_001580395.1"/>
</dbReference>